<dbReference type="EMBL" id="KR136260">
    <property type="protein sequence ID" value="AKG94296.1"/>
    <property type="molecule type" value="Genomic_DNA"/>
</dbReference>
<dbReference type="Proteomes" id="UP000204416">
    <property type="component" value="Segment"/>
</dbReference>
<proteinExistence type="predicted"/>
<dbReference type="GeneID" id="26623010"/>
<gene>
    <name evidence="1" type="ORF">P12002S_0040</name>
</gene>
<protein>
    <submittedName>
        <fullName evidence="1">Uncharacterized protein</fullName>
    </submittedName>
</protein>
<keyword evidence="2" id="KW-1185">Reference proteome</keyword>
<name>A0A0F7DD27_9CAUD</name>
<sequence>MKEKIIRILENRATKFESINHSYEAREVKSAIDTIKRLVPPELFDIHIVT</sequence>
<evidence type="ECO:0000313" key="1">
    <source>
        <dbReference type="EMBL" id="AKG94296.1"/>
    </source>
</evidence>
<reference evidence="1 2" key="1">
    <citation type="journal article" date="2015" name="Stand. Genomic Sci.">
        <title>Complete genome sequences of bacteriophages P12002L and P12002S, two lytic phages that infect a marine Polaribacter strain.</title>
        <authorList>
            <person name="Kang I."/>
            <person name="Jang H."/>
            <person name="Cho J.-C."/>
        </authorList>
    </citation>
    <scope>NUCLEOTIDE SEQUENCE [LARGE SCALE GENOMIC DNA]</scope>
</reference>
<dbReference type="RefSeq" id="YP_009195714.1">
    <property type="nucleotide sequence ID" value="NC_028763.1"/>
</dbReference>
<dbReference type="OrthoDB" id="37583at10239"/>
<organism evidence="1 2">
    <name type="scientific">Polaribacter phage P12002S</name>
    <dbReference type="NCBI Taxonomy" id="1647387"/>
    <lineage>
        <taxon>Viruses</taxon>
        <taxon>Duplodnaviria</taxon>
        <taxon>Heunggongvirae</taxon>
        <taxon>Uroviricota</taxon>
        <taxon>Caudoviricetes</taxon>
        <taxon>Incheonvirus</taxon>
        <taxon>Incheonvirus P12002S</taxon>
    </lineage>
</organism>
<accession>A0A0F7DD27</accession>
<dbReference type="KEGG" id="vg:26623010"/>
<evidence type="ECO:0000313" key="2">
    <source>
        <dbReference type="Proteomes" id="UP000204416"/>
    </source>
</evidence>